<keyword evidence="2" id="KW-1185">Reference proteome</keyword>
<organism evidence="1 2">
    <name type="scientific">Eumeta variegata</name>
    <name type="common">Bagworm moth</name>
    <name type="synonym">Eumeta japonica</name>
    <dbReference type="NCBI Taxonomy" id="151549"/>
    <lineage>
        <taxon>Eukaryota</taxon>
        <taxon>Metazoa</taxon>
        <taxon>Ecdysozoa</taxon>
        <taxon>Arthropoda</taxon>
        <taxon>Hexapoda</taxon>
        <taxon>Insecta</taxon>
        <taxon>Pterygota</taxon>
        <taxon>Neoptera</taxon>
        <taxon>Endopterygota</taxon>
        <taxon>Lepidoptera</taxon>
        <taxon>Glossata</taxon>
        <taxon>Ditrysia</taxon>
        <taxon>Tineoidea</taxon>
        <taxon>Psychidae</taxon>
        <taxon>Oiketicinae</taxon>
        <taxon>Eumeta</taxon>
    </lineage>
</organism>
<dbReference type="AlphaFoldDB" id="A0A4C1X4G3"/>
<evidence type="ECO:0000313" key="2">
    <source>
        <dbReference type="Proteomes" id="UP000299102"/>
    </source>
</evidence>
<dbReference type="Proteomes" id="UP000299102">
    <property type="component" value="Unassembled WGS sequence"/>
</dbReference>
<name>A0A4C1X4G3_EUMVA</name>
<dbReference type="EMBL" id="BGZK01000726">
    <property type="protein sequence ID" value="GBP58020.1"/>
    <property type="molecule type" value="Genomic_DNA"/>
</dbReference>
<proteinExistence type="predicted"/>
<comment type="caution">
    <text evidence="1">The sequence shown here is derived from an EMBL/GenBank/DDBJ whole genome shotgun (WGS) entry which is preliminary data.</text>
</comment>
<gene>
    <name evidence="1" type="ORF">EVAR_39736_1</name>
</gene>
<protein>
    <submittedName>
        <fullName evidence="1">Uncharacterized protein</fullName>
    </submittedName>
</protein>
<evidence type="ECO:0000313" key="1">
    <source>
        <dbReference type="EMBL" id="GBP58020.1"/>
    </source>
</evidence>
<accession>A0A4C1X4G3</accession>
<sequence>MDQKYNMSSLSSEKLQRSPPTYLELDRAFSCTARRIRSSAAGSFHGESPSVGLRPRSSLVVFAGVAAGPDRLRR</sequence>
<reference evidence="1 2" key="1">
    <citation type="journal article" date="2019" name="Commun. Biol.">
        <title>The bagworm genome reveals a unique fibroin gene that provides high tensile strength.</title>
        <authorList>
            <person name="Kono N."/>
            <person name="Nakamura H."/>
            <person name="Ohtoshi R."/>
            <person name="Tomita M."/>
            <person name="Numata K."/>
            <person name="Arakawa K."/>
        </authorList>
    </citation>
    <scope>NUCLEOTIDE SEQUENCE [LARGE SCALE GENOMIC DNA]</scope>
</reference>